<evidence type="ECO:0000313" key="1">
    <source>
        <dbReference type="EMBL" id="KAK5603161.1"/>
    </source>
</evidence>
<reference evidence="1 2" key="1">
    <citation type="submission" date="2021-06" db="EMBL/GenBank/DDBJ databases">
        <authorList>
            <person name="Palmer J.M."/>
        </authorList>
    </citation>
    <scope>NUCLEOTIDE SEQUENCE [LARGE SCALE GENOMIC DNA]</scope>
    <source>
        <strain evidence="1 2">MEX-2019</strain>
        <tissue evidence="1">Muscle</tissue>
    </source>
</reference>
<name>A0AAV9R093_9TELE</name>
<dbReference type="AlphaFoldDB" id="A0AAV9R093"/>
<protein>
    <submittedName>
        <fullName evidence="1">Uncharacterized protein</fullName>
    </submittedName>
</protein>
<comment type="caution">
    <text evidence="1">The sequence shown here is derived from an EMBL/GenBank/DDBJ whole genome shotgun (WGS) entry which is preliminary data.</text>
</comment>
<organism evidence="1 2">
    <name type="scientific">Crenichthys baileyi</name>
    <name type="common">White River springfish</name>
    <dbReference type="NCBI Taxonomy" id="28760"/>
    <lineage>
        <taxon>Eukaryota</taxon>
        <taxon>Metazoa</taxon>
        <taxon>Chordata</taxon>
        <taxon>Craniata</taxon>
        <taxon>Vertebrata</taxon>
        <taxon>Euteleostomi</taxon>
        <taxon>Actinopterygii</taxon>
        <taxon>Neopterygii</taxon>
        <taxon>Teleostei</taxon>
        <taxon>Neoteleostei</taxon>
        <taxon>Acanthomorphata</taxon>
        <taxon>Ovalentaria</taxon>
        <taxon>Atherinomorphae</taxon>
        <taxon>Cyprinodontiformes</taxon>
        <taxon>Goodeidae</taxon>
        <taxon>Crenichthys</taxon>
    </lineage>
</organism>
<sequence>MSLFIEKLGLLTPEIEYSNVFVSLTHSDSKIGVHLFPRNLCPLRETGNVANTLFHVPEIDSLSHIDEKTRSRKDLDL</sequence>
<keyword evidence="2" id="KW-1185">Reference proteome</keyword>
<dbReference type="Proteomes" id="UP001311232">
    <property type="component" value="Unassembled WGS sequence"/>
</dbReference>
<gene>
    <name evidence="1" type="ORF">CRENBAI_000158</name>
</gene>
<dbReference type="EMBL" id="JAHHUM010002594">
    <property type="protein sequence ID" value="KAK5603161.1"/>
    <property type="molecule type" value="Genomic_DNA"/>
</dbReference>
<evidence type="ECO:0000313" key="2">
    <source>
        <dbReference type="Proteomes" id="UP001311232"/>
    </source>
</evidence>
<accession>A0AAV9R093</accession>
<proteinExistence type="predicted"/>